<sequence length="117" mass="13483">MSIKDTDHVALYYPYLMPTNSLWLKQPLFYWDHIQSILPDNAKERYQVLTPDLQFLEAEGIFSTIDPGYITYLLDLDAIVDDVRKVLKSSSFPLLKKGIFASLGISYEASYSHYTPI</sequence>
<keyword evidence="2" id="KW-1185">Reference proteome</keyword>
<reference evidence="1 2" key="1">
    <citation type="submission" date="2016-10" db="EMBL/GenBank/DDBJ databases">
        <authorList>
            <person name="de Groot N.N."/>
        </authorList>
    </citation>
    <scope>NUCLEOTIDE SEQUENCE [LARGE SCALE GENOMIC DNA]</scope>
    <source>
        <strain evidence="1 2">DSM 13305</strain>
    </source>
</reference>
<protein>
    <submittedName>
        <fullName evidence="1">Uncharacterized protein</fullName>
    </submittedName>
</protein>
<evidence type="ECO:0000313" key="1">
    <source>
        <dbReference type="EMBL" id="SEO78462.1"/>
    </source>
</evidence>
<evidence type="ECO:0000313" key="2">
    <source>
        <dbReference type="Proteomes" id="UP000198847"/>
    </source>
</evidence>
<dbReference type="EMBL" id="FODY01000005">
    <property type="protein sequence ID" value="SEO78462.1"/>
    <property type="molecule type" value="Genomic_DNA"/>
</dbReference>
<organism evidence="1 2">
    <name type="scientific">Propionispora vibrioides</name>
    <dbReference type="NCBI Taxonomy" id="112903"/>
    <lineage>
        <taxon>Bacteria</taxon>
        <taxon>Bacillati</taxon>
        <taxon>Bacillota</taxon>
        <taxon>Negativicutes</taxon>
        <taxon>Selenomonadales</taxon>
        <taxon>Sporomusaceae</taxon>
        <taxon>Propionispora</taxon>
    </lineage>
</organism>
<dbReference type="Proteomes" id="UP000198847">
    <property type="component" value="Unassembled WGS sequence"/>
</dbReference>
<gene>
    <name evidence="1" type="ORF">SAMN04490178_10578</name>
</gene>
<name>A0A1H8SIH0_9FIRM</name>
<accession>A0A1H8SIH0</accession>
<dbReference type="RefSeq" id="WP_091744777.1">
    <property type="nucleotide sequence ID" value="NZ_FODY01000005.1"/>
</dbReference>
<dbReference type="OrthoDB" id="2082816at2"/>
<proteinExistence type="predicted"/>
<dbReference type="AlphaFoldDB" id="A0A1H8SIH0"/>